<protein>
    <recommendedName>
        <fullName evidence="9">TF-B3 domain-containing protein</fullName>
    </recommendedName>
</protein>
<evidence type="ECO:0000313" key="8">
    <source>
        <dbReference type="Proteomes" id="UP000324897"/>
    </source>
</evidence>
<keyword evidence="2" id="KW-0805">Transcription regulation</keyword>
<dbReference type="GO" id="GO:0005634">
    <property type="term" value="C:nucleus"/>
    <property type="evidence" value="ECO:0007669"/>
    <property type="project" value="UniProtKB-SubCell"/>
</dbReference>
<proteinExistence type="predicted"/>
<dbReference type="Proteomes" id="UP000324897">
    <property type="component" value="Chromosome 1"/>
</dbReference>
<keyword evidence="5" id="KW-0539">Nucleus</keyword>
<evidence type="ECO:0008006" key="9">
    <source>
        <dbReference type="Google" id="ProtNLM"/>
    </source>
</evidence>
<feature type="non-terminal residue" evidence="7">
    <location>
        <position position="1"/>
    </location>
</feature>
<keyword evidence="8" id="KW-1185">Reference proteome</keyword>
<dbReference type="SUPFAM" id="SSF101936">
    <property type="entry name" value="DNA-binding pseudobarrel domain"/>
    <property type="match status" value="1"/>
</dbReference>
<evidence type="ECO:0000256" key="4">
    <source>
        <dbReference type="ARBA" id="ARBA00023163"/>
    </source>
</evidence>
<feature type="region of interest" description="Disordered" evidence="6">
    <location>
        <begin position="1"/>
        <end position="22"/>
    </location>
</feature>
<reference evidence="7 8" key="1">
    <citation type="journal article" date="2019" name="Sci. Rep.">
        <title>A high-quality genome of Eragrostis curvula grass provides insights into Poaceae evolution and supports new strategies to enhance forage quality.</title>
        <authorList>
            <person name="Carballo J."/>
            <person name="Santos B.A.C.M."/>
            <person name="Zappacosta D."/>
            <person name="Garbus I."/>
            <person name="Selva J.P."/>
            <person name="Gallo C.A."/>
            <person name="Diaz A."/>
            <person name="Albertini E."/>
            <person name="Caccamo M."/>
            <person name="Echenique V."/>
        </authorList>
    </citation>
    <scope>NUCLEOTIDE SEQUENCE [LARGE SCALE GENOMIC DNA]</scope>
    <source>
        <strain evidence="8">cv. Victoria</strain>
        <tissue evidence="7">Leaf</tissue>
    </source>
</reference>
<gene>
    <name evidence="7" type="ORF">EJB05_20322</name>
</gene>
<keyword evidence="4" id="KW-0804">Transcription</keyword>
<comment type="caution">
    <text evidence="7">The sequence shown here is derived from an EMBL/GenBank/DDBJ whole genome shotgun (WGS) entry which is preliminary data.</text>
</comment>
<organism evidence="7 8">
    <name type="scientific">Eragrostis curvula</name>
    <name type="common">weeping love grass</name>
    <dbReference type="NCBI Taxonomy" id="38414"/>
    <lineage>
        <taxon>Eukaryota</taxon>
        <taxon>Viridiplantae</taxon>
        <taxon>Streptophyta</taxon>
        <taxon>Embryophyta</taxon>
        <taxon>Tracheophyta</taxon>
        <taxon>Spermatophyta</taxon>
        <taxon>Magnoliopsida</taxon>
        <taxon>Liliopsida</taxon>
        <taxon>Poales</taxon>
        <taxon>Poaceae</taxon>
        <taxon>PACMAD clade</taxon>
        <taxon>Chloridoideae</taxon>
        <taxon>Eragrostideae</taxon>
        <taxon>Eragrostidinae</taxon>
        <taxon>Eragrostis</taxon>
    </lineage>
</organism>
<comment type="subcellular location">
    <subcellularLocation>
        <location evidence="1">Nucleus</location>
    </subcellularLocation>
</comment>
<dbReference type="InterPro" id="IPR015300">
    <property type="entry name" value="DNA-bd_pseudobarrel_sf"/>
</dbReference>
<evidence type="ECO:0000256" key="3">
    <source>
        <dbReference type="ARBA" id="ARBA00023125"/>
    </source>
</evidence>
<accession>A0A5J9UY56</accession>
<feature type="compositionally biased region" description="Basic and acidic residues" evidence="6">
    <location>
        <begin position="1"/>
        <end position="17"/>
    </location>
</feature>
<evidence type="ECO:0000313" key="7">
    <source>
        <dbReference type="EMBL" id="TVU28789.1"/>
    </source>
</evidence>
<dbReference type="AlphaFoldDB" id="A0A5J9UY56"/>
<evidence type="ECO:0000256" key="2">
    <source>
        <dbReference type="ARBA" id="ARBA00023015"/>
    </source>
</evidence>
<evidence type="ECO:0000256" key="1">
    <source>
        <dbReference type="ARBA" id="ARBA00004123"/>
    </source>
</evidence>
<dbReference type="EMBL" id="RWGY01000011">
    <property type="protein sequence ID" value="TVU28789.1"/>
    <property type="molecule type" value="Genomic_DNA"/>
</dbReference>
<dbReference type="GO" id="GO:0003677">
    <property type="term" value="F:DNA binding"/>
    <property type="evidence" value="ECO:0007669"/>
    <property type="project" value="UniProtKB-KW"/>
</dbReference>
<evidence type="ECO:0000256" key="6">
    <source>
        <dbReference type="SAM" id="MobiDB-lite"/>
    </source>
</evidence>
<dbReference type="Gramene" id="TVU28789">
    <property type="protein sequence ID" value="TVU28789"/>
    <property type="gene ID" value="EJB05_20322"/>
</dbReference>
<name>A0A5J9UY56_9POAL</name>
<keyword evidence="3" id="KW-0238">DNA-binding</keyword>
<sequence length="190" mass="21376">QQTESRVRIEEEREHSRCAQAGETTEDVHRIIPCKFRPDFNDLVGVEANMVSVEGISVDRVVLNGCLYTQRMGRISDDEESRLLGTLRRIKQPPMHVLVHRLTATNVNEGELKIQKKFGEVFQLEESGVVSIRLSFNGVAYSIPYKISVDGRVVCKWTDVVMAHDFAVGSLVIFVGSFVNDACCITLHQI</sequence>
<evidence type="ECO:0000256" key="5">
    <source>
        <dbReference type="ARBA" id="ARBA00023242"/>
    </source>
</evidence>